<keyword evidence="1" id="KW-0812">Transmembrane</keyword>
<feature type="domain" description="DUF7978" evidence="2">
    <location>
        <begin position="42"/>
        <end position="231"/>
    </location>
</feature>
<name>A0ABD5X470_9EURY</name>
<dbReference type="Proteomes" id="UP001596414">
    <property type="component" value="Unassembled WGS sequence"/>
</dbReference>
<keyword evidence="1" id="KW-0472">Membrane</keyword>
<reference evidence="3 4" key="1">
    <citation type="journal article" date="2014" name="Int. J. Syst. Evol. Microbiol.">
        <title>Complete genome sequence of Corynebacterium casei LMG S-19264T (=DSM 44701T), isolated from a smear-ripened cheese.</title>
        <authorList>
            <consortium name="US DOE Joint Genome Institute (JGI-PGF)"/>
            <person name="Walter F."/>
            <person name="Albersmeier A."/>
            <person name="Kalinowski J."/>
            <person name="Ruckert C."/>
        </authorList>
    </citation>
    <scope>NUCLEOTIDE SEQUENCE [LARGE SCALE GENOMIC DNA]</scope>
    <source>
        <strain evidence="3 4">CGMCC 4.7215</strain>
    </source>
</reference>
<feature type="transmembrane region" description="Helical" evidence="1">
    <location>
        <begin position="209"/>
        <end position="231"/>
    </location>
</feature>
<dbReference type="AlphaFoldDB" id="A0ABD5X470"/>
<evidence type="ECO:0000313" key="4">
    <source>
        <dbReference type="Proteomes" id="UP001596414"/>
    </source>
</evidence>
<dbReference type="RefSeq" id="WP_267638075.1">
    <property type="nucleotide sequence ID" value="NZ_JAODIY010000011.1"/>
</dbReference>
<dbReference type="Pfam" id="PF25933">
    <property type="entry name" value="DUF7978"/>
    <property type="match status" value="1"/>
</dbReference>
<evidence type="ECO:0000259" key="2">
    <source>
        <dbReference type="Pfam" id="PF25933"/>
    </source>
</evidence>
<sequence>MSHCPECGTATAGMTGNCSNCGTALPDAEEQVSRPPRDWTDPVAGFIAGLVTLGFGLLATFLFSDVRGSRDRVMAVRDAEGIAGAVASDVIPDWYYFLSWEFFENHQVPVSAAVGDLFGAASWTSEYVETLLPTASNLQFLLPALLVVAGAFVTARRVSRSPGSAATAGMTVALGYFPGVAAIASIATFEITVFGEALLLEVGPAFGRAVILAGAIYPLFFGGAGGLLVFFGRALYADDQ</sequence>
<organism evidence="3 4">
    <name type="scientific">Halovenus rubra</name>
    <dbReference type="NCBI Taxonomy" id="869890"/>
    <lineage>
        <taxon>Archaea</taxon>
        <taxon>Methanobacteriati</taxon>
        <taxon>Methanobacteriota</taxon>
        <taxon>Stenosarchaea group</taxon>
        <taxon>Halobacteria</taxon>
        <taxon>Halobacteriales</taxon>
        <taxon>Haloarculaceae</taxon>
        <taxon>Halovenus</taxon>
    </lineage>
</organism>
<feature type="transmembrane region" description="Helical" evidence="1">
    <location>
        <begin position="167"/>
        <end position="189"/>
    </location>
</feature>
<accession>A0ABD5X470</accession>
<protein>
    <recommendedName>
        <fullName evidence="2">DUF7978 domain-containing protein</fullName>
    </recommendedName>
</protein>
<keyword evidence="1" id="KW-1133">Transmembrane helix</keyword>
<evidence type="ECO:0000313" key="3">
    <source>
        <dbReference type="EMBL" id="MFC7125926.1"/>
    </source>
</evidence>
<gene>
    <name evidence="3" type="ORF">ACFQJ7_07705</name>
</gene>
<comment type="caution">
    <text evidence="3">The sequence shown here is derived from an EMBL/GenBank/DDBJ whole genome shotgun (WGS) entry which is preliminary data.</text>
</comment>
<feature type="transmembrane region" description="Helical" evidence="1">
    <location>
        <begin position="43"/>
        <end position="64"/>
    </location>
</feature>
<evidence type="ECO:0000256" key="1">
    <source>
        <dbReference type="SAM" id="Phobius"/>
    </source>
</evidence>
<proteinExistence type="predicted"/>
<dbReference type="EMBL" id="JBHSZQ010000011">
    <property type="protein sequence ID" value="MFC7125926.1"/>
    <property type="molecule type" value="Genomic_DNA"/>
</dbReference>
<dbReference type="InterPro" id="IPR058284">
    <property type="entry name" value="DUF7978"/>
</dbReference>